<name>A0A5E7PWH5_PSEFL</name>
<evidence type="ECO:0000313" key="1">
    <source>
        <dbReference type="EMBL" id="VVP52987.1"/>
    </source>
</evidence>
<reference evidence="1 2" key="1">
    <citation type="submission" date="2019-09" db="EMBL/GenBank/DDBJ databases">
        <authorList>
            <person name="Chandra G."/>
            <person name="Truman W A."/>
        </authorList>
    </citation>
    <scope>NUCLEOTIDE SEQUENCE [LARGE SCALE GENOMIC DNA]</scope>
    <source>
        <strain evidence="1">PS880</strain>
    </source>
</reference>
<proteinExistence type="predicted"/>
<dbReference type="OrthoDB" id="7033702at2"/>
<sequence length="249" mass="28876">MLRLNLRYIDLLAVYKQLDSYDPYLAPESCLANIPLQLSETLSWELCEIAAMVIDDLFDSPFKDSHPADVAAEVEEFISGAISFLDEDNRAPFNEEDEEHEDSTSETLDKFSFLHVTDAFMSADYWQITALLIYQYDYLCWLYQQNSYEDALQLFVAITATKCRLQELLSEGIIEKNGERSASERARKLAEKRHAPTNEIKERLLKEWDTTFSEYPSRADFSGIVARREGIKERTLYVWIGAHEKNKRT</sequence>
<dbReference type="AlphaFoldDB" id="A0A5E7PWH5"/>
<evidence type="ECO:0000313" key="2">
    <source>
        <dbReference type="Proteomes" id="UP000375525"/>
    </source>
</evidence>
<gene>
    <name evidence="1" type="ORF">PS880_05475</name>
</gene>
<accession>A0A5E7PWH5</accession>
<dbReference type="Proteomes" id="UP000375525">
    <property type="component" value="Unassembled WGS sequence"/>
</dbReference>
<dbReference type="RefSeq" id="WP_150782241.1">
    <property type="nucleotide sequence ID" value="NZ_CABVIH010000034.1"/>
</dbReference>
<organism evidence="1 2">
    <name type="scientific">Pseudomonas fluorescens</name>
    <dbReference type="NCBI Taxonomy" id="294"/>
    <lineage>
        <taxon>Bacteria</taxon>
        <taxon>Pseudomonadati</taxon>
        <taxon>Pseudomonadota</taxon>
        <taxon>Gammaproteobacteria</taxon>
        <taxon>Pseudomonadales</taxon>
        <taxon>Pseudomonadaceae</taxon>
        <taxon>Pseudomonas</taxon>
    </lineage>
</organism>
<protein>
    <submittedName>
        <fullName evidence="1">Uncharacterized protein</fullName>
    </submittedName>
</protein>
<dbReference type="EMBL" id="CABVIH010000034">
    <property type="protein sequence ID" value="VVP52987.1"/>
    <property type="molecule type" value="Genomic_DNA"/>
</dbReference>